<protein>
    <submittedName>
        <fullName evidence="4">Carboxylase</fullName>
    </submittedName>
</protein>
<dbReference type="InterPro" id="IPR029045">
    <property type="entry name" value="ClpP/crotonase-like_dom_sf"/>
</dbReference>
<evidence type="ECO:0000259" key="3">
    <source>
        <dbReference type="PROSITE" id="PS50989"/>
    </source>
</evidence>
<dbReference type="InterPro" id="IPR034733">
    <property type="entry name" value="AcCoA_carboxyl_beta"/>
</dbReference>
<dbReference type="Pfam" id="PF01039">
    <property type="entry name" value="Carboxyl_trans"/>
    <property type="match status" value="1"/>
</dbReference>
<feature type="domain" description="CoA carboxyltransferase C-terminal" evidence="3">
    <location>
        <begin position="308"/>
        <end position="559"/>
    </location>
</feature>
<dbReference type="SUPFAM" id="SSF52096">
    <property type="entry name" value="ClpP/crotonase"/>
    <property type="match status" value="2"/>
</dbReference>
<dbReference type="InterPro" id="IPR011763">
    <property type="entry name" value="COA_CT_C"/>
</dbReference>
<dbReference type="InterPro" id="IPR011762">
    <property type="entry name" value="COA_CT_N"/>
</dbReference>
<organism evidence="4 5">
    <name type="scientific">Candidatus Aeolococcus gillhamiae</name>
    <dbReference type="NCBI Taxonomy" id="3127015"/>
    <lineage>
        <taxon>Bacteria</taxon>
        <taxon>Bacillati</taxon>
        <taxon>Candidatus Dormiibacterota</taxon>
        <taxon>Candidatus Dormibacteria</taxon>
        <taxon>Candidatus Aeolococcales</taxon>
        <taxon>Candidatus Aeolococcaceae</taxon>
        <taxon>Candidatus Aeolococcus</taxon>
    </lineage>
</organism>
<dbReference type="GO" id="GO:1905202">
    <property type="term" value="C:methylcrotonoyl-CoA carboxylase complex"/>
    <property type="evidence" value="ECO:0007669"/>
    <property type="project" value="TreeGrafter"/>
</dbReference>
<accession>A0A2W5Z521</accession>
<dbReference type="PROSITE" id="PS50980">
    <property type="entry name" value="COA_CT_NTER"/>
    <property type="match status" value="1"/>
</dbReference>
<sequence>MRPGCVRRCEPDARCRHRSGAARQALPRRRLDRPGGCGVRGVTDGAASKESVVHDASELEHRLTRARAGGSEKARTKLHEQNKLMARERIARLLDGDTAFVEDGLLANNLAGDLPADGVVTGIGTLGGRPCAVMANDPSVKAGSWGARTVEKIVRILETAERLQIPMVYLVDSAGARITDQVAMFPGRRHAGRIFRMQVRLSGQVPQLCVLFGPSAAGGAYIPAFCDAVIMVEGNASMYLGSPRMAEVVVGEKVSLEEMGGARMHCSVSGCGDVLVKTEEDAIAAARSYMSFMPSSWRQPVADAASVVPAEDAPSIEETIPSEPAHGYDVQDVIRGLVDAGSFFEIKRLFARELVTGFARLDGRAIAVIASQPRFKGGVLFVDSADKAARFINCCDAFNIPLLFLADVPGFMIGTAVERQGIIRHGAKMIAALSQASVPKVCVILRKAYGAGLYAMCGPAFDPDCTLALPSAQIAVMGPEAAVNAVYYNRIQELPETERAGFVSRLQDEYREDIDIYRLADELIVDAVVSPSDLRGELVRRFAVYASRVRDDVPRHHGNFPT</sequence>
<gene>
    <name evidence="4" type="ORF">DLM65_14885</name>
</gene>
<dbReference type="Gene3D" id="3.90.226.10">
    <property type="entry name" value="2-enoyl-CoA Hydratase, Chain A, domain 1"/>
    <property type="match status" value="2"/>
</dbReference>
<name>A0A2W5Z521_9BACT</name>
<evidence type="ECO:0000256" key="1">
    <source>
        <dbReference type="SAM" id="MobiDB-lite"/>
    </source>
</evidence>
<dbReference type="GO" id="GO:0006552">
    <property type="term" value="P:L-leucine catabolic process"/>
    <property type="evidence" value="ECO:0007669"/>
    <property type="project" value="TreeGrafter"/>
</dbReference>
<feature type="region of interest" description="Disordered" evidence="1">
    <location>
        <begin position="30"/>
        <end position="50"/>
    </location>
</feature>
<feature type="domain" description="CoA carboxyltransferase N-terminal" evidence="2">
    <location>
        <begin position="52"/>
        <end position="305"/>
    </location>
</feature>
<dbReference type="PANTHER" id="PTHR22855">
    <property type="entry name" value="ACETYL, PROPIONYL, PYRUVATE, AND GLUTACONYL CARBOXYLASE-RELATED"/>
    <property type="match status" value="1"/>
</dbReference>
<dbReference type="Proteomes" id="UP000248724">
    <property type="component" value="Unassembled WGS sequence"/>
</dbReference>
<dbReference type="PANTHER" id="PTHR22855:SF13">
    <property type="entry name" value="METHYLCROTONOYL-COA CARBOXYLASE BETA CHAIN, MITOCHONDRIAL"/>
    <property type="match status" value="1"/>
</dbReference>
<evidence type="ECO:0000313" key="5">
    <source>
        <dbReference type="Proteomes" id="UP000248724"/>
    </source>
</evidence>
<comment type="caution">
    <text evidence="4">The sequence shown here is derived from an EMBL/GenBank/DDBJ whole genome shotgun (WGS) entry which is preliminary data.</text>
</comment>
<dbReference type="EMBL" id="QHBU01000282">
    <property type="protein sequence ID" value="PZR77786.1"/>
    <property type="molecule type" value="Genomic_DNA"/>
</dbReference>
<dbReference type="AlphaFoldDB" id="A0A2W5Z521"/>
<evidence type="ECO:0000259" key="2">
    <source>
        <dbReference type="PROSITE" id="PS50980"/>
    </source>
</evidence>
<dbReference type="InterPro" id="IPR045190">
    <property type="entry name" value="MCCB/AccD1-like"/>
</dbReference>
<proteinExistence type="predicted"/>
<dbReference type="GO" id="GO:0004485">
    <property type="term" value="F:methylcrotonoyl-CoA carboxylase activity"/>
    <property type="evidence" value="ECO:0007669"/>
    <property type="project" value="TreeGrafter"/>
</dbReference>
<reference evidence="4 5" key="1">
    <citation type="journal article" date="2017" name="Nature">
        <title>Atmospheric trace gases support primary production in Antarctic desert surface soil.</title>
        <authorList>
            <person name="Ji M."/>
            <person name="Greening C."/>
            <person name="Vanwonterghem I."/>
            <person name="Carere C.R."/>
            <person name="Bay S.K."/>
            <person name="Steen J.A."/>
            <person name="Montgomery K."/>
            <person name="Lines T."/>
            <person name="Beardall J."/>
            <person name="van Dorst J."/>
            <person name="Snape I."/>
            <person name="Stott M.B."/>
            <person name="Hugenholtz P."/>
            <person name="Ferrari B.C."/>
        </authorList>
    </citation>
    <scope>NUCLEOTIDE SEQUENCE [LARGE SCALE GENOMIC DNA]</scope>
    <source>
        <strain evidence="4">RRmetagenome_bin12</strain>
    </source>
</reference>
<dbReference type="PROSITE" id="PS50989">
    <property type="entry name" value="COA_CT_CTER"/>
    <property type="match status" value="1"/>
</dbReference>
<evidence type="ECO:0000313" key="4">
    <source>
        <dbReference type="EMBL" id="PZR77786.1"/>
    </source>
</evidence>